<gene>
    <name evidence="2" type="ORF">GCM10009547_14040</name>
</gene>
<feature type="transmembrane region" description="Helical" evidence="1">
    <location>
        <begin position="73"/>
        <end position="102"/>
    </location>
</feature>
<keyword evidence="1" id="KW-0812">Transmembrane</keyword>
<evidence type="ECO:0008006" key="4">
    <source>
        <dbReference type="Google" id="ProtNLM"/>
    </source>
</evidence>
<keyword evidence="3" id="KW-1185">Reference proteome</keyword>
<sequence length="115" mass="12148">MADVPPQPVGPAFPMPPRTSQRSVWVAVTGIGSIVGFFMCCLGIVPAIVSLCLAPGARRELATTDENLTGDGLIRAGVVCSWITIGLTVLAVIAFVLFLSAWEWSIGESIEWSST</sequence>
<comment type="caution">
    <text evidence="2">The sequence shown here is derived from an EMBL/GenBank/DDBJ whole genome shotgun (WGS) entry which is preliminary data.</text>
</comment>
<proteinExistence type="predicted"/>
<protein>
    <recommendedName>
        <fullName evidence="4">DUF4190 domain-containing protein</fullName>
    </recommendedName>
</protein>
<evidence type="ECO:0000313" key="2">
    <source>
        <dbReference type="EMBL" id="GAA0613342.1"/>
    </source>
</evidence>
<dbReference type="EMBL" id="BAAAHE010000010">
    <property type="protein sequence ID" value="GAA0613342.1"/>
    <property type="molecule type" value="Genomic_DNA"/>
</dbReference>
<name>A0ABN1GKC2_9ACTN</name>
<keyword evidence="1" id="KW-1133">Transmembrane helix</keyword>
<dbReference type="RefSeq" id="WP_344603046.1">
    <property type="nucleotide sequence ID" value="NZ_BAAAHE010000010.1"/>
</dbReference>
<feature type="transmembrane region" description="Helical" evidence="1">
    <location>
        <begin position="24"/>
        <end position="53"/>
    </location>
</feature>
<organism evidence="2 3">
    <name type="scientific">Sporichthya brevicatena</name>
    <dbReference type="NCBI Taxonomy" id="171442"/>
    <lineage>
        <taxon>Bacteria</taxon>
        <taxon>Bacillati</taxon>
        <taxon>Actinomycetota</taxon>
        <taxon>Actinomycetes</taxon>
        <taxon>Sporichthyales</taxon>
        <taxon>Sporichthyaceae</taxon>
        <taxon>Sporichthya</taxon>
    </lineage>
</organism>
<dbReference type="Proteomes" id="UP001500957">
    <property type="component" value="Unassembled WGS sequence"/>
</dbReference>
<reference evidence="2 3" key="1">
    <citation type="journal article" date="2019" name="Int. J. Syst. Evol. Microbiol.">
        <title>The Global Catalogue of Microorganisms (GCM) 10K type strain sequencing project: providing services to taxonomists for standard genome sequencing and annotation.</title>
        <authorList>
            <consortium name="The Broad Institute Genomics Platform"/>
            <consortium name="The Broad Institute Genome Sequencing Center for Infectious Disease"/>
            <person name="Wu L."/>
            <person name="Ma J."/>
        </authorList>
    </citation>
    <scope>NUCLEOTIDE SEQUENCE [LARGE SCALE GENOMIC DNA]</scope>
    <source>
        <strain evidence="2 3">JCM 10671</strain>
    </source>
</reference>
<keyword evidence="1" id="KW-0472">Membrane</keyword>
<accession>A0ABN1GKC2</accession>
<evidence type="ECO:0000313" key="3">
    <source>
        <dbReference type="Proteomes" id="UP001500957"/>
    </source>
</evidence>
<evidence type="ECO:0000256" key="1">
    <source>
        <dbReference type="SAM" id="Phobius"/>
    </source>
</evidence>